<keyword evidence="3" id="KW-1185">Reference proteome</keyword>
<dbReference type="RefSeq" id="WP_142043698.1">
    <property type="nucleotide sequence ID" value="NZ_JBHTGS010000002.1"/>
</dbReference>
<feature type="transmembrane region" description="Helical" evidence="1">
    <location>
        <begin position="58"/>
        <end position="82"/>
    </location>
</feature>
<gene>
    <name evidence="2" type="ORF">FB566_4431</name>
</gene>
<sequence length="256" mass="26987">MSATFSVIRGEWIKLVSLRSTWVCLGLTVALSVGLGYLIGIAYGGYVADGMVEGFDPLFASSMTLTFGLLALVAFAILAMAGEYNARTIQTTLLTVPQRGRLYLAKTVAAVGFIVMTAVIATVGTFVVAQYGLGETGVGLDAPGAVRTVVGSIIYLTLMALFAFGIGAMLRSSAVALAILMPILFLSSQGLGNLPAIQDYAQYLPDQGGQVIMHIVPEDDPRFAKSYGAWTGLGITGLWALAAWIGGWFVTRRTEA</sequence>
<organism evidence="2 3">
    <name type="scientific">Stackebrandtia endophytica</name>
    <dbReference type="NCBI Taxonomy" id="1496996"/>
    <lineage>
        <taxon>Bacteria</taxon>
        <taxon>Bacillati</taxon>
        <taxon>Actinomycetota</taxon>
        <taxon>Actinomycetes</taxon>
        <taxon>Glycomycetales</taxon>
        <taxon>Glycomycetaceae</taxon>
        <taxon>Stackebrandtia</taxon>
    </lineage>
</organism>
<dbReference type="PANTHER" id="PTHR37305">
    <property type="entry name" value="INTEGRAL MEMBRANE PROTEIN-RELATED"/>
    <property type="match status" value="1"/>
</dbReference>
<feature type="transmembrane region" description="Helical" evidence="1">
    <location>
        <begin position="227"/>
        <end position="250"/>
    </location>
</feature>
<evidence type="ECO:0000256" key="1">
    <source>
        <dbReference type="SAM" id="Phobius"/>
    </source>
</evidence>
<feature type="transmembrane region" description="Helical" evidence="1">
    <location>
        <begin position="103"/>
        <end position="129"/>
    </location>
</feature>
<protein>
    <submittedName>
        <fullName evidence="2">ABC-2 family transporter</fullName>
    </submittedName>
</protein>
<accession>A0A543B1Z6</accession>
<keyword evidence="1" id="KW-0812">Transmembrane</keyword>
<dbReference type="EMBL" id="VFOW01000001">
    <property type="protein sequence ID" value="TQL78836.1"/>
    <property type="molecule type" value="Genomic_DNA"/>
</dbReference>
<feature type="transmembrane region" description="Helical" evidence="1">
    <location>
        <begin position="21"/>
        <end position="46"/>
    </location>
</feature>
<name>A0A543B1Z6_9ACTN</name>
<reference evidence="2 3" key="1">
    <citation type="submission" date="2019-06" db="EMBL/GenBank/DDBJ databases">
        <title>Sequencing the genomes of 1000 actinobacteria strains.</title>
        <authorList>
            <person name="Klenk H.-P."/>
        </authorList>
    </citation>
    <scope>NUCLEOTIDE SEQUENCE [LARGE SCALE GENOMIC DNA]</scope>
    <source>
        <strain evidence="2 3">DSM 45928</strain>
    </source>
</reference>
<keyword evidence="1" id="KW-1133">Transmembrane helix</keyword>
<evidence type="ECO:0000313" key="2">
    <source>
        <dbReference type="EMBL" id="TQL78836.1"/>
    </source>
</evidence>
<dbReference type="GO" id="GO:0140359">
    <property type="term" value="F:ABC-type transporter activity"/>
    <property type="evidence" value="ECO:0007669"/>
    <property type="project" value="InterPro"/>
</dbReference>
<keyword evidence="1" id="KW-0472">Membrane</keyword>
<proteinExistence type="predicted"/>
<feature type="transmembrane region" description="Helical" evidence="1">
    <location>
        <begin position="149"/>
        <end position="170"/>
    </location>
</feature>
<feature type="transmembrane region" description="Helical" evidence="1">
    <location>
        <begin position="177"/>
        <end position="197"/>
    </location>
</feature>
<dbReference type="OrthoDB" id="3297477at2"/>
<dbReference type="AlphaFoldDB" id="A0A543B1Z6"/>
<dbReference type="Proteomes" id="UP000317043">
    <property type="component" value="Unassembled WGS sequence"/>
</dbReference>
<dbReference type="PANTHER" id="PTHR37305:SF1">
    <property type="entry name" value="MEMBRANE PROTEIN"/>
    <property type="match status" value="1"/>
</dbReference>
<dbReference type="InParanoid" id="A0A543B1Z6"/>
<comment type="caution">
    <text evidence="2">The sequence shown here is derived from an EMBL/GenBank/DDBJ whole genome shotgun (WGS) entry which is preliminary data.</text>
</comment>
<dbReference type="GO" id="GO:0005886">
    <property type="term" value="C:plasma membrane"/>
    <property type="evidence" value="ECO:0007669"/>
    <property type="project" value="UniProtKB-SubCell"/>
</dbReference>
<evidence type="ECO:0000313" key="3">
    <source>
        <dbReference type="Proteomes" id="UP000317043"/>
    </source>
</evidence>